<protein>
    <submittedName>
        <fullName evidence="1">Uncharacterized protein</fullName>
    </submittedName>
</protein>
<dbReference type="AlphaFoldDB" id="A0AAV8RZ22"/>
<dbReference type="EMBL" id="JAQQAF010000001">
    <property type="protein sequence ID" value="KAJ8512398.1"/>
    <property type="molecule type" value="Genomic_DNA"/>
</dbReference>
<proteinExistence type="predicted"/>
<organism evidence="1 2">
    <name type="scientific">Ensete ventricosum</name>
    <name type="common">Abyssinian banana</name>
    <name type="synonym">Musa ensete</name>
    <dbReference type="NCBI Taxonomy" id="4639"/>
    <lineage>
        <taxon>Eukaryota</taxon>
        <taxon>Viridiplantae</taxon>
        <taxon>Streptophyta</taxon>
        <taxon>Embryophyta</taxon>
        <taxon>Tracheophyta</taxon>
        <taxon>Spermatophyta</taxon>
        <taxon>Magnoliopsida</taxon>
        <taxon>Liliopsida</taxon>
        <taxon>Zingiberales</taxon>
        <taxon>Musaceae</taxon>
        <taxon>Ensete</taxon>
    </lineage>
</organism>
<accession>A0AAV8RZ22</accession>
<keyword evidence="2" id="KW-1185">Reference proteome</keyword>
<evidence type="ECO:0000313" key="2">
    <source>
        <dbReference type="Proteomes" id="UP001222027"/>
    </source>
</evidence>
<comment type="caution">
    <text evidence="1">The sequence shown here is derived from an EMBL/GenBank/DDBJ whole genome shotgun (WGS) entry which is preliminary data.</text>
</comment>
<dbReference type="Proteomes" id="UP001222027">
    <property type="component" value="Unassembled WGS sequence"/>
</dbReference>
<name>A0AAV8RZ22_ENSVE</name>
<gene>
    <name evidence="1" type="ORF">OPV22_002832</name>
</gene>
<sequence>MKRRPTNCIPNTLLVPCECQIKGRVWWTEVLDLTFKRVLYALEAYGSVASWLANHRVDEQSRSQSHQDCHQLNLHPKVTAIITTVFSPMEHPPPLLSCPSPVHPYGIR</sequence>
<evidence type="ECO:0000313" key="1">
    <source>
        <dbReference type="EMBL" id="KAJ8512398.1"/>
    </source>
</evidence>
<reference evidence="1 2" key="1">
    <citation type="submission" date="2022-12" db="EMBL/GenBank/DDBJ databases">
        <title>Chromosome-scale assembly of the Ensete ventricosum genome.</title>
        <authorList>
            <person name="Dussert Y."/>
            <person name="Stocks J."/>
            <person name="Wendawek A."/>
            <person name="Woldeyes F."/>
            <person name="Nichols R.A."/>
            <person name="Borrell J.S."/>
        </authorList>
    </citation>
    <scope>NUCLEOTIDE SEQUENCE [LARGE SCALE GENOMIC DNA]</scope>
    <source>
        <strain evidence="2">cv. Maze</strain>
        <tissue evidence="1">Seeds</tissue>
    </source>
</reference>